<keyword evidence="1" id="KW-0472">Membrane</keyword>
<dbReference type="VEuPathDB" id="VectorBase:GAUT025668"/>
<reference evidence="2" key="1">
    <citation type="submission" date="2020-05" db="UniProtKB">
        <authorList>
            <consortium name="EnsemblMetazoa"/>
        </authorList>
    </citation>
    <scope>IDENTIFICATION</scope>
    <source>
        <strain evidence="2">TTRI</strain>
    </source>
</reference>
<sequence length="215" mass="23944">MAGYTDASTLRKGMYTHSTFTATNSVVCRTAIIKISHKLAQMTGKLLITNFVNLQTFLKRILFLPFFRNTKAFSVCPSVVFFYDLFGLGSSNHCSVQQKSKEYFQKRCDDDCLRCSGKAIKAASSGVKYFWRSFVSSISLLRLLLSLFISIVVIPLPCILTKPPALALKGSFKVISSSGASFLPKASPTTLTPCGRSRNFWRTLIFSNETLNMNE</sequence>
<evidence type="ECO:0000313" key="2">
    <source>
        <dbReference type="EnsemblMetazoa" id="GAUT025668-PA"/>
    </source>
</evidence>
<protein>
    <submittedName>
        <fullName evidence="2">Uncharacterized protein</fullName>
    </submittedName>
</protein>
<keyword evidence="1" id="KW-0812">Transmembrane</keyword>
<proteinExistence type="predicted"/>
<name>A0A1A9V4J4_GLOAU</name>
<evidence type="ECO:0000256" key="1">
    <source>
        <dbReference type="SAM" id="Phobius"/>
    </source>
</evidence>
<dbReference type="EnsemblMetazoa" id="GAUT025668-RA">
    <property type="protein sequence ID" value="GAUT025668-PA"/>
    <property type="gene ID" value="GAUT025668"/>
</dbReference>
<organism evidence="2 3">
    <name type="scientific">Glossina austeni</name>
    <name type="common">Savannah tsetse fly</name>
    <dbReference type="NCBI Taxonomy" id="7395"/>
    <lineage>
        <taxon>Eukaryota</taxon>
        <taxon>Metazoa</taxon>
        <taxon>Ecdysozoa</taxon>
        <taxon>Arthropoda</taxon>
        <taxon>Hexapoda</taxon>
        <taxon>Insecta</taxon>
        <taxon>Pterygota</taxon>
        <taxon>Neoptera</taxon>
        <taxon>Endopterygota</taxon>
        <taxon>Diptera</taxon>
        <taxon>Brachycera</taxon>
        <taxon>Muscomorpha</taxon>
        <taxon>Hippoboscoidea</taxon>
        <taxon>Glossinidae</taxon>
        <taxon>Glossina</taxon>
    </lineage>
</organism>
<evidence type="ECO:0000313" key="3">
    <source>
        <dbReference type="Proteomes" id="UP000078200"/>
    </source>
</evidence>
<keyword evidence="1" id="KW-1133">Transmembrane helix</keyword>
<dbReference type="Proteomes" id="UP000078200">
    <property type="component" value="Unassembled WGS sequence"/>
</dbReference>
<accession>A0A1A9V4J4</accession>
<dbReference type="AlphaFoldDB" id="A0A1A9V4J4"/>
<feature type="transmembrane region" description="Helical" evidence="1">
    <location>
        <begin position="140"/>
        <end position="160"/>
    </location>
</feature>
<keyword evidence="3" id="KW-1185">Reference proteome</keyword>